<organism evidence="1 2">
    <name type="scientific">Glossina pallidipes</name>
    <name type="common">Tsetse fly</name>
    <dbReference type="NCBI Taxonomy" id="7398"/>
    <lineage>
        <taxon>Eukaryota</taxon>
        <taxon>Metazoa</taxon>
        <taxon>Ecdysozoa</taxon>
        <taxon>Arthropoda</taxon>
        <taxon>Hexapoda</taxon>
        <taxon>Insecta</taxon>
        <taxon>Pterygota</taxon>
        <taxon>Neoptera</taxon>
        <taxon>Endopterygota</taxon>
        <taxon>Diptera</taxon>
        <taxon>Brachycera</taxon>
        <taxon>Muscomorpha</taxon>
        <taxon>Hippoboscoidea</taxon>
        <taxon>Glossinidae</taxon>
        <taxon>Glossina</taxon>
    </lineage>
</organism>
<protein>
    <submittedName>
        <fullName evidence="1">Uncharacterized protein</fullName>
    </submittedName>
</protein>
<reference evidence="1" key="2">
    <citation type="submission" date="2020-05" db="UniProtKB">
        <authorList>
            <consortium name="EnsemblMetazoa"/>
        </authorList>
    </citation>
    <scope>IDENTIFICATION</scope>
    <source>
        <strain evidence="1">IAEA</strain>
    </source>
</reference>
<reference evidence="2" key="1">
    <citation type="submission" date="2014-03" db="EMBL/GenBank/DDBJ databases">
        <authorList>
            <person name="Aksoy S."/>
            <person name="Warren W."/>
            <person name="Wilson R.K."/>
        </authorList>
    </citation>
    <scope>NUCLEOTIDE SEQUENCE [LARGE SCALE GENOMIC DNA]</scope>
    <source>
        <strain evidence="2">IAEA</strain>
    </source>
</reference>
<keyword evidence="2" id="KW-1185">Reference proteome</keyword>
<dbReference type="VEuPathDB" id="VectorBase:GPAI023341"/>
<dbReference type="Proteomes" id="UP000092445">
    <property type="component" value="Unassembled WGS sequence"/>
</dbReference>
<evidence type="ECO:0000313" key="1">
    <source>
        <dbReference type="EnsemblMetazoa" id="GPAI023341-PA"/>
    </source>
</evidence>
<accession>A0A1A9ZS66</accession>
<evidence type="ECO:0000313" key="2">
    <source>
        <dbReference type="Proteomes" id="UP000092445"/>
    </source>
</evidence>
<sequence length="142" mass="16414">MRSKTFSHMFKNKQKKTVCSYRQEVFEQVTTNFQIDLIRDLYFTGYRWNIRFRDLITLRTNIKFSFAQVCNSETIWFHRALSSFGTISNGGNVHLSEGEESNKMSCAAKIAASSSFFRDKDFSVVIILKSVVVAFRVGEIVL</sequence>
<name>A0A1A9ZS66_GLOPL</name>
<dbReference type="EnsemblMetazoa" id="GPAI023341-RA">
    <property type="protein sequence ID" value="GPAI023341-PA"/>
    <property type="gene ID" value="GPAI023341"/>
</dbReference>
<proteinExistence type="predicted"/>
<dbReference type="AlphaFoldDB" id="A0A1A9ZS66"/>